<feature type="compositionally biased region" description="Low complexity" evidence="1">
    <location>
        <begin position="153"/>
        <end position="171"/>
    </location>
</feature>
<evidence type="ECO:0000256" key="1">
    <source>
        <dbReference type="SAM" id="MobiDB-lite"/>
    </source>
</evidence>
<feature type="region of interest" description="Disordered" evidence="1">
    <location>
        <begin position="53"/>
        <end position="471"/>
    </location>
</feature>
<comment type="caution">
    <text evidence="2">The sequence shown here is derived from an EMBL/GenBank/DDBJ whole genome shotgun (WGS) entry which is preliminary data.</text>
</comment>
<dbReference type="STRING" id="240176.A8PEA7"/>
<proteinExistence type="predicted"/>
<feature type="compositionally biased region" description="Basic and acidic residues" evidence="1">
    <location>
        <begin position="461"/>
        <end position="471"/>
    </location>
</feature>
<dbReference type="EMBL" id="AACS02000007">
    <property type="protein sequence ID" value="EAU81082.2"/>
    <property type="molecule type" value="Genomic_DNA"/>
</dbReference>
<feature type="compositionally biased region" description="Low complexity" evidence="1">
    <location>
        <begin position="385"/>
        <end position="403"/>
    </location>
</feature>
<feature type="compositionally biased region" description="Basic and acidic residues" evidence="1">
    <location>
        <begin position="429"/>
        <end position="439"/>
    </location>
</feature>
<feature type="compositionally biased region" description="Polar residues" evidence="1">
    <location>
        <begin position="304"/>
        <end position="313"/>
    </location>
</feature>
<dbReference type="VEuPathDB" id="FungiDB:CC1G_10373"/>
<name>A8PEA7_COPC7</name>
<sequence length="471" mass="48306">MPSVSQCTQVVRCVTVFYFYLSEERPGHPVKLYQYCSGDVQDIVQRHITFDGERDTKGVADFGANPSRPDDGDDDDADDDDDAPTKSGKRSRNEPSGRLKLPTDFTGGSTDDYVGHRTIPMTQHMQSGPSSGPGLPISTLRSSTSGGGGGPGPSSSSYGRRPSGRGNPSRSPSDDPAHGPSSYPYHPAPPSSFSRGGGGYGGPQQGGGGGGGGGYQQFYNTPPQQSFMPLPSDFPPRGGSGGMSRGSGSHGNFPRGSGSFEPGMYQSQSHAAGMMRQSSSSSGGANTGSDNLFSFLDSDDGHNPRQSNANPNAFSLDWPVGPNSATGSSTSSSSARTGAPPPSVSPGSGGQDWLEFLAGNPNNAAREGSGAHLSWERGGPGGGSTDRTTATDLADLFAAATATGPTSPSHRRGSPHFGSGSGGSGGSKRMRDMMDDGRRQGGLNALGGGPPPGMAGASRTDLLEPKLEHRE</sequence>
<feature type="compositionally biased region" description="Low complexity" evidence="1">
    <location>
        <begin position="321"/>
        <end position="338"/>
    </location>
</feature>
<organism evidence="2 3">
    <name type="scientific">Coprinopsis cinerea (strain Okayama-7 / 130 / ATCC MYA-4618 / FGSC 9003)</name>
    <name type="common">Inky cap fungus</name>
    <name type="synonym">Hormographiella aspergillata</name>
    <dbReference type="NCBI Taxonomy" id="240176"/>
    <lineage>
        <taxon>Eukaryota</taxon>
        <taxon>Fungi</taxon>
        <taxon>Dikarya</taxon>
        <taxon>Basidiomycota</taxon>
        <taxon>Agaricomycotina</taxon>
        <taxon>Agaricomycetes</taxon>
        <taxon>Agaricomycetidae</taxon>
        <taxon>Agaricales</taxon>
        <taxon>Agaricineae</taxon>
        <taxon>Psathyrellaceae</taxon>
        <taxon>Coprinopsis</taxon>
    </lineage>
</organism>
<accession>A8PEA7</accession>
<evidence type="ECO:0000313" key="3">
    <source>
        <dbReference type="Proteomes" id="UP000001861"/>
    </source>
</evidence>
<feature type="compositionally biased region" description="Acidic residues" evidence="1">
    <location>
        <begin position="71"/>
        <end position="82"/>
    </location>
</feature>
<dbReference type="AlphaFoldDB" id="A8PEA7"/>
<dbReference type="OrthoDB" id="1898716at2759"/>
<dbReference type="RefSeq" id="XP_001840759.2">
    <property type="nucleotide sequence ID" value="XM_001840707.2"/>
</dbReference>
<reference evidence="2 3" key="1">
    <citation type="journal article" date="2010" name="Proc. Natl. Acad. Sci. U.S.A.">
        <title>Insights into evolution of multicellular fungi from the assembled chromosomes of the mushroom Coprinopsis cinerea (Coprinus cinereus).</title>
        <authorList>
            <person name="Stajich J.E."/>
            <person name="Wilke S.K."/>
            <person name="Ahren D."/>
            <person name="Au C.H."/>
            <person name="Birren B.W."/>
            <person name="Borodovsky M."/>
            <person name="Burns C."/>
            <person name="Canback B."/>
            <person name="Casselton L.A."/>
            <person name="Cheng C.K."/>
            <person name="Deng J."/>
            <person name="Dietrich F.S."/>
            <person name="Fargo D.C."/>
            <person name="Farman M.L."/>
            <person name="Gathman A.C."/>
            <person name="Goldberg J."/>
            <person name="Guigo R."/>
            <person name="Hoegger P.J."/>
            <person name="Hooker J.B."/>
            <person name="Huggins A."/>
            <person name="James T.Y."/>
            <person name="Kamada T."/>
            <person name="Kilaru S."/>
            <person name="Kodira C."/>
            <person name="Kues U."/>
            <person name="Kupfer D."/>
            <person name="Kwan H.S."/>
            <person name="Lomsadze A."/>
            <person name="Li W."/>
            <person name="Lilly W.W."/>
            <person name="Ma L.J."/>
            <person name="Mackey A.J."/>
            <person name="Manning G."/>
            <person name="Martin F."/>
            <person name="Muraguchi H."/>
            <person name="Natvig D.O."/>
            <person name="Palmerini H."/>
            <person name="Ramesh M.A."/>
            <person name="Rehmeyer C.J."/>
            <person name="Roe B.A."/>
            <person name="Shenoy N."/>
            <person name="Stanke M."/>
            <person name="Ter-Hovhannisyan V."/>
            <person name="Tunlid A."/>
            <person name="Velagapudi R."/>
            <person name="Vision T.J."/>
            <person name="Zeng Q."/>
            <person name="Zolan M.E."/>
            <person name="Pukkila P.J."/>
        </authorList>
    </citation>
    <scope>NUCLEOTIDE SEQUENCE [LARGE SCALE GENOMIC DNA]</scope>
    <source>
        <strain evidence="3">Okayama-7 / 130 / ATCC MYA-4618 / FGSC 9003</strain>
    </source>
</reference>
<feature type="compositionally biased region" description="Low complexity" evidence="1">
    <location>
        <begin position="278"/>
        <end position="296"/>
    </location>
</feature>
<evidence type="ECO:0000313" key="2">
    <source>
        <dbReference type="EMBL" id="EAU81082.2"/>
    </source>
</evidence>
<dbReference type="InParanoid" id="A8PEA7"/>
<feature type="compositionally biased region" description="Gly residues" evidence="1">
    <location>
        <begin position="238"/>
        <end position="249"/>
    </location>
</feature>
<dbReference type="eggNOG" id="KOG0014">
    <property type="taxonomic scope" value="Eukaryota"/>
</dbReference>
<protein>
    <submittedName>
        <fullName evidence="2">Uncharacterized protein</fullName>
    </submittedName>
</protein>
<dbReference type="GeneID" id="6017412"/>
<feature type="compositionally biased region" description="Polar residues" evidence="1">
    <location>
        <begin position="218"/>
        <end position="227"/>
    </location>
</feature>
<feature type="compositionally biased region" description="Low complexity" evidence="1">
    <location>
        <begin position="127"/>
        <end position="144"/>
    </location>
</feature>
<keyword evidence="3" id="KW-1185">Reference proteome</keyword>
<dbReference type="OMA" id="LKLYQYC"/>
<dbReference type="Proteomes" id="UP000001861">
    <property type="component" value="Unassembled WGS sequence"/>
</dbReference>
<gene>
    <name evidence="2" type="ORF">CC1G_10373</name>
</gene>
<dbReference type="HOGENOM" id="CLU_580044_0_0_1"/>
<feature type="compositionally biased region" description="Gly residues" evidence="1">
    <location>
        <begin position="195"/>
        <end position="215"/>
    </location>
</feature>
<dbReference type="KEGG" id="cci:CC1G_10373"/>